<dbReference type="OrthoDB" id="360689at2759"/>
<dbReference type="SUPFAM" id="SSF160369">
    <property type="entry name" value="Ribosomal protein L10-like"/>
    <property type="match status" value="1"/>
</dbReference>
<accession>A0A7J7IEI5</accession>
<evidence type="ECO:0000313" key="3">
    <source>
        <dbReference type="Proteomes" id="UP000530660"/>
    </source>
</evidence>
<evidence type="ECO:0000313" key="2">
    <source>
        <dbReference type="EMBL" id="KAF6001495.1"/>
    </source>
</evidence>
<dbReference type="Proteomes" id="UP000530660">
    <property type="component" value="Unassembled WGS sequence"/>
</dbReference>
<dbReference type="EMBL" id="VWRR01000014">
    <property type="protein sequence ID" value="KAF6001495.1"/>
    <property type="molecule type" value="Genomic_DNA"/>
</dbReference>
<reference evidence="2 3" key="1">
    <citation type="journal article" date="2020" name="J. Phycol.">
        <title>Comparative genome analysis reveals Cyanidiococcus gen. nov., a new extremophilic red algal genus sister to Cyanidioschyzon (Cyanidioschyzonaceae, Rhodophyta).</title>
        <authorList>
            <person name="Liu S.-L."/>
            <person name="Chiang Y.-R."/>
            <person name="Yoon H.S."/>
            <person name="Fu H.-Y."/>
        </authorList>
    </citation>
    <scope>NUCLEOTIDE SEQUENCE [LARGE SCALE GENOMIC DNA]</scope>
    <source>
        <strain evidence="2 3">THAL066</strain>
    </source>
</reference>
<protein>
    <submittedName>
        <fullName evidence="2">Ribosomal protein l10</fullName>
    </submittedName>
</protein>
<comment type="similarity">
    <text evidence="1">Belongs to the universal ribosomal protein uL10 family.</text>
</comment>
<dbReference type="GO" id="GO:0005840">
    <property type="term" value="C:ribosome"/>
    <property type="evidence" value="ECO:0007669"/>
    <property type="project" value="UniProtKB-KW"/>
</dbReference>
<keyword evidence="2" id="KW-0687">Ribonucleoprotein</keyword>
<evidence type="ECO:0000256" key="1">
    <source>
        <dbReference type="ARBA" id="ARBA00008889"/>
    </source>
</evidence>
<sequence length="127" mass="14075">MASRGCKGSSEGDEGTLLAQPLLKMANFWLFAEKLDDLPSAIRAYQELVESLKLEETNKIRGGVLEGHYYDGNAVVRIGKIPSKKKLYQDMAIVMRMVPTRLARTLKAVPTNLTRAVKLAKVPDEEA</sequence>
<organism evidence="2 3">
    <name type="scientific">Cyanidiococcus yangmingshanensis</name>
    <dbReference type="NCBI Taxonomy" id="2690220"/>
    <lineage>
        <taxon>Eukaryota</taxon>
        <taxon>Rhodophyta</taxon>
        <taxon>Bangiophyceae</taxon>
        <taxon>Cyanidiales</taxon>
        <taxon>Cyanidiaceae</taxon>
        <taxon>Cyanidiococcus</taxon>
    </lineage>
</organism>
<comment type="caution">
    <text evidence="2">The sequence shown here is derived from an EMBL/GenBank/DDBJ whole genome shotgun (WGS) entry which is preliminary data.</text>
</comment>
<dbReference type="AlphaFoldDB" id="A0A7J7IEI5"/>
<gene>
    <name evidence="2" type="primary">PRPL10</name>
    <name evidence="2" type="ORF">F1559_002092</name>
</gene>
<name>A0A7J7IEI5_9RHOD</name>
<proteinExistence type="inferred from homology"/>
<dbReference type="InterPro" id="IPR043141">
    <property type="entry name" value="Ribosomal_uL10-like_sf"/>
</dbReference>
<keyword evidence="3" id="KW-1185">Reference proteome</keyword>
<keyword evidence="2" id="KW-0689">Ribosomal protein</keyword>